<keyword evidence="8" id="KW-0732">Signal</keyword>
<evidence type="ECO:0000256" key="3">
    <source>
        <dbReference type="ARBA" id="ARBA00022448"/>
    </source>
</evidence>
<dbReference type="SUPFAM" id="SSF56954">
    <property type="entry name" value="Outer membrane efflux proteins (OEP)"/>
    <property type="match status" value="1"/>
</dbReference>
<dbReference type="PANTHER" id="PTHR30026:SF22">
    <property type="entry name" value="OUTER MEMBRANE EFFLUX PROTEIN"/>
    <property type="match status" value="1"/>
</dbReference>
<keyword evidence="3" id="KW-0813">Transport</keyword>
<evidence type="ECO:0000256" key="7">
    <source>
        <dbReference type="ARBA" id="ARBA00023237"/>
    </source>
</evidence>
<evidence type="ECO:0000256" key="4">
    <source>
        <dbReference type="ARBA" id="ARBA00022452"/>
    </source>
</evidence>
<reference evidence="9 10" key="1">
    <citation type="submission" date="2020-03" db="EMBL/GenBank/DDBJ databases">
        <title>Genomic Encyclopedia of Type Strains, Phase IV (KMG-IV): sequencing the most valuable type-strain genomes for metagenomic binning, comparative biology and taxonomic classification.</title>
        <authorList>
            <person name="Goeker M."/>
        </authorList>
    </citation>
    <scope>NUCLEOTIDE SEQUENCE [LARGE SCALE GENOMIC DNA]</scope>
    <source>
        <strain evidence="9 10">DSM 24233</strain>
    </source>
</reference>
<dbReference type="GO" id="GO:0009279">
    <property type="term" value="C:cell outer membrane"/>
    <property type="evidence" value="ECO:0007669"/>
    <property type="project" value="UniProtKB-SubCell"/>
</dbReference>
<evidence type="ECO:0000256" key="8">
    <source>
        <dbReference type="SAM" id="SignalP"/>
    </source>
</evidence>
<feature type="signal peptide" evidence="8">
    <location>
        <begin position="1"/>
        <end position="24"/>
    </location>
</feature>
<dbReference type="GO" id="GO:0015562">
    <property type="term" value="F:efflux transmembrane transporter activity"/>
    <property type="evidence" value="ECO:0007669"/>
    <property type="project" value="InterPro"/>
</dbReference>
<evidence type="ECO:0000256" key="2">
    <source>
        <dbReference type="ARBA" id="ARBA00007613"/>
    </source>
</evidence>
<protein>
    <submittedName>
        <fullName evidence="9">Adhesin transport system outer membrane protein</fullName>
    </submittedName>
</protein>
<keyword evidence="5" id="KW-0812">Transmembrane</keyword>
<dbReference type="Gene3D" id="1.20.1600.10">
    <property type="entry name" value="Outer membrane efflux proteins (OEP)"/>
    <property type="match status" value="1"/>
</dbReference>
<keyword evidence="10" id="KW-1185">Reference proteome</keyword>
<keyword evidence="4" id="KW-1134">Transmembrane beta strand</keyword>
<dbReference type="GO" id="GO:1990281">
    <property type="term" value="C:efflux pump complex"/>
    <property type="evidence" value="ECO:0007669"/>
    <property type="project" value="TreeGrafter"/>
</dbReference>
<dbReference type="Pfam" id="PF02321">
    <property type="entry name" value="OEP"/>
    <property type="match status" value="2"/>
</dbReference>
<dbReference type="Proteomes" id="UP000580856">
    <property type="component" value="Unassembled WGS sequence"/>
</dbReference>
<comment type="subcellular location">
    <subcellularLocation>
        <location evidence="1">Cell outer membrane</location>
    </subcellularLocation>
</comment>
<dbReference type="InterPro" id="IPR003423">
    <property type="entry name" value="OMP_efflux"/>
</dbReference>
<sequence length="431" mass="48177">MKRYILCAVALAGLCLCAAVDVQARTLGELLPDMLAEHERLQAATERQDAAYFRMRQAKAGWYPRLDLTGDVAKENIEKRGSALTSYTRNIEKLRATQLLWDFGRTNSLIDTNKAAWEQSEVQRVAVRQGLIQEGVTAYLNCIRFSKVLGYALQSEENIKRQTGIEESLVEKGAGLSSDVLQAKSQLAGAAALRVVAEGDLVNARNRFRAVFGHDVDEERIRDFAAPDVPYDLIPASLDDAIAAAVKYNPNLLMLHKNIAMSEQEIRRARSMFYPSFNAFGEYWRKENDSGTPEVKIEQRAGIEFNYNLYAGGGDVATLKAATHARGDATNTLRDQERLIEELVRVNWQNLLTARAKAEWFRNQANIEGEFLELARKERKLGNRSLLDVLTAEVSHNNALSGATSAEVDQDLAAFNLLYAMGELELDLFVR</sequence>
<evidence type="ECO:0000313" key="10">
    <source>
        <dbReference type="Proteomes" id="UP000580856"/>
    </source>
</evidence>
<evidence type="ECO:0000313" key="9">
    <source>
        <dbReference type="EMBL" id="NJB67439.1"/>
    </source>
</evidence>
<proteinExistence type="inferred from homology"/>
<dbReference type="RefSeq" id="WP_167940495.1">
    <property type="nucleotide sequence ID" value="NZ_JAATJA010000001.1"/>
</dbReference>
<name>A0A846QRZ6_9BACT</name>
<dbReference type="PANTHER" id="PTHR30026">
    <property type="entry name" value="OUTER MEMBRANE PROTEIN TOLC"/>
    <property type="match status" value="1"/>
</dbReference>
<dbReference type="GO" id="GO:0015288">
    <property type="term" value="F:porin activity"/>
    <property type="evidence" value="ECO:0007669"/>
    <property type="project" value="TreeGrafter"/>
</dbReference>
<evidence type="ECO:0000256" key="6">
    <source>
        <dbReference type="ARBA" id="ARBA00023136"/>
    </source>
</evidence>
<evidence type="ECO:0000256" key="1">
    <source>
        <dbReference type="ARBA" id="ARBA00004442"/>
    </source>
</evidence>
<dbReference type="AlphaFoldDB" id="A0A846QRZ6"/>
<keyword evidence="6" id="KW-0472">Membrane</keyword>
<organism evidence="9 10">
    <name type="scientific">Desulfobaculum xiamenense</name>
    <dbReference type="NCBI Taxonomy" id="995050"/>
    <lineage>
        <taxon>Bacteria</taxon>
        <taxon>Pseudomonadati</taxon>
        <taxon>Thermodesulfobacteriota</taxon>
        <taxon>Desulfovibrionia</taxon>
        <taxon>Desulfovibrionales</taxon>
        <taxon>Desulfovibrionaceae</taxon>
        <taxon>Desulfobaculum</taxon>
    </lineage>
</organism>
<keyword evidence="7" id="KW-0998">Cell outer membrane</keyword>
<comment type="similarity">
    <text evidence="2">Belongs to the outer membrane factor (OMF) (TC 1.B.17) family.</text>
</comment>
<dbReference type="EMBL" id="JAATJA010000001">
    <property type="protein sequence ID" value="NJB67439.1"/>
    <property type="molecule type" value="Genomic_DNA"/>
</dbReference>
<feature type="chain" id="PRO_5032578859" evidence="8">
    <location>
        <begin position="25"/>
        <end position="431"/>
    </location>
</feature>
<dbReference type="InterPro" id="IPR051906">
    <property type="entry name" value="TolC-like"/>
</dbReference>
<comment type="caution">
    <text evidence="9">The sequence shown here is derived from an EMBL/GenBank/DDBJ whole genome shotgun (WGS) entry which is preliminary data.</text>
</comment>
<accession>A0A846QRZ6</accession>
<gene>
    <name evidence="9" type="ORF">GGQ74_001079</name>
</gene>
<evidence type="ECO:0000256" key="5">
    <source>
        <dbReference type="ARBA" id="ARBA00022692"/>
    </source>
</evidence>